<reference evidence="1 2" key="1">
    <citation type="submission" date="2017-04" db="EMBL/GenBank/DDBJ databases">
        <title>Genome Sequence of the Model Brown-Rot Fungus Postia placenta SB12.</title>
        <authorList>
            <consortium name="DOE Joint Genome Institute"/>
            <person name="Gaskell J."/>
            <person name="Kersten P."/>
            <person name="Larrondo L.F."/>
            <person name="Canessa P."/>
            <person name="Martinez D."/>
            <person name="Hibbett D."/>
            <person name="Schmoll M."/>
            <person name="Kubicek C.P."/>
            <person name="Martinez A.T."/>
            <person name="Yadav J."/>
            <person name="Master E."/>
            <person name="Magnuson J.K."/>
            <person name="James T."/>
            <person name="Yaver D."/>
            <person name="Berka R."/>
            <person name="Labutti K."/>
            <person name="Lipzen A."/>
            <person name="Aerts A."/>
            <person name="Barry K."/>
            <person name="Henrissat B."/>
            <person name="Blanchette R."/>
            <person name="Grigoriev I."/>
            <person name="Cullen D."/>
        </authorList>
    </citation>
    <scope>NUCLEOTIDE SEQUENCE [LARGE SCALE GENOMIC DNA]</scope>
    <source>
        <strain evidence="1 2">MAD-698-R-SB12</strain>
    </source>
</reference>
<dbReference type="RefSeq" id="XP_024336420.1">
    <property type="nucleotide sequence ID" value="XM_024486291.1"/>
</dbReference>
<feature type="non-terminal residue" evidence="1">
    <location>
        <position position="1"/>
    </location>
</feature>
<proteinExistence type="predicted"/>
<evidence type="ECO:0000313" key="1">
    <source>
        <dbReference type="EMBL" id="OSX59626.1"/>
    </source>
</evidence>
<evidence type="ECO:0000313" key="2">
    <source>
        <dbReference type="Proteomes" id="UP000194127"/>
    </source>
</evidence>
<name>A0A1X6MTS1_9APHY</name>
<dbReference type="Proteomes" id="UP000194127">
    <property type="component" value="Unassembled WGS sequence"/>
</dbReference>
<dbReference type="GeneID" id="36331240"/>
<gene>
    <name evidence="1" type="ORF">POSPLADRAFT_1149350</name>
</gene>
<protein>
    <submittedName>
        <fullName evidence="1">Uncharacterized protein</fullName>
    </submittedName>
</protein>
<keyword evidence="2" id="KW-1185">Reference proteome</keyword>
<accession>A0A1X6MTS1</accession>
<organism evidence="1 2">
    <name type="scientific">Postia placenta MAD-698-R-SB12</name>
    <dbReference type="NCBI Taxonomy" id="670580"/>
    <lineage>
        <taxon>Eukaryota</taxon>
        <taxon>Fungi</taxon>
        <taxon>Dikarya</taxon>
        <taxon>Basidiomycota</taxon>
        <taxon>Agaricomycotina</taxon>
        <taxon>Agaricomycetes</taxon>
        <taxon>Polyporales</taxon>
        <taxon>Adustoporiaceae</taxon>
        <taxon>Rhodonia</taxon>
    </lineage>
</organism>
<sequence length="56" mass="6130">QEVKTEVPRAAKTGLYTEVDKGRLCTLVCAQLVHAQHNEGTFATLRTSSHDICKSS</sequence>
<dbReference type="AlphaFoldDB" id="A0A1X6MTS1"/>
<dbReference type="EMBL" id="KZ110601">
    <property type="protein sequence ID" value="OSX59626.1"/>
    <property type="molecule type" value="Genomic_DNA"/>
</dbReference>